<evidence type="ECO:0000313" key="2">
    <source>
        <dbReference type="Proteomes" id="UP001108029"/>
    </source>
</evidence>
<dbReference type="InterPro" id="IPR021373">
    <property type="entry name" value="DUF2993"/>
</dbReference>
<dbReference type="Pfam" id="PF11209">
    <property type="entry name" value="LmeA"/>
    <property type="match status" value="1"/>
</dbReference>
<reference evidence="1" key="1">
    <citation type="submission" date="2021-12" db="EMBL/GenBank/DDBJ databases">
        <authorList>
            <person name="Lee J.-H."/>
            <person name="Kim S.-B."/>
        </authorList>
    </citation>
    <scope>NUCLEOTIDE SEQUENCE</scope>
    <source>
        <strain evidence="1">NR30</strain>
    </source>
</reference>
<comment type="caution">
    <text evidence="1">The sequence shown here is derived from an EMBL/GenBank/DDBJ whole genome shotgun (WGS) entry which is preliminary data.</text>
</comment>
<gene>
    <name evidence="1" type="ORF">LJ657_43460</name>
</gene>
<proteinExistence type="predicted"/>
<sequence>MRALRILLIVVVVLGGLFVIADRVAVHFAENEAADKVRTTENLATTPDVSIKGFPFLTQAASGELDDVQIGIKDYEADTGTGTGTSGTSGPKSIRIDDLKADMKGVRFSGDYSSATAATATGTATIAYDELLKAAKSEPTQLFPGIKAQVVGLSDGGNGKIKVDVKVTAAGATQTYPVLSSVTVDGDTVKVHADNLPKLVVDLADSRIRSITDFQQAIHQLPGGVKLNSVQAGQNGVEITVKGSNVRLAG</sequence>
<dbReference type="AlphaFoldDB" id="A0A9Q3VY45"/>
<dbReference type="Proteomes" id="UP001108029">
    <property type="component" value="Unassembled WGS sequence"/>
</dbReference>
<dbReference type="EMBL" id="JAJSBI010000038">
    <property type="protein sequence ID" value="MCD9880297.1"/>
    <property type="molecule type" value="Genomic_DNA"/>
</dbReference>
<organism evidence="1 2">
    <name type="scientific">Streptomyces guryensis</name>
    <dbReference type="NCBI Taxonomy" id="2886947"/>
    <lineage>
        <taxon>Bacteria</taxon>
        <taxon>Bacillati</taxon>
        <taxon>Actinomycetota</taxon>
        <taxon>Actinomycetes</taxon>
        <taxon>Kitasatosporales</taxon>
        <taxon>Streptomycetaceae</taxon>
        <taxon>Streptomyces</taxon>
    </lineage>
</organism>
<protein>
    <submittedName>
        <fullName evidence="1">DUF2993 domain-containing protein</fullName>
    </submittedName>
</protein>
<keyword evidence="2" id="KW-1185">Reference proteome</keyword>
<accession>A0A9Q3VY45</accession>
<dbReference type="RefSeq" id="WP_232655232.1">
    <property type="nucleotide sequence ID" value="NZ_JAJSBI010000038.1"/>
</dbReference>
<evidence type="ECO:0000313" key="1">
    <source>
        <dbReference type="EMBL" id="MCD9880297.1"/>
    </source>
</evidence>
<name>A0A9Q3VY45_9ACTN</name>